<proteinExistence type="predicted"/>
<dbReference type="InterPro" id="IPR049254">
    <property type="entry name" value="Phage_tail_terminator"/>
</dbReference>
<reference evidence="1 2" key="1">
    <citation type="submission" date="2019-09" db="EMBL/GenBank/DDBJ databases">
        <authorList>
            <person name="Valk L.C."/>
        </authorList>
    </citation>
    <scope>NUCLEOTIDE SEQUENCE [LARGE SCALE GENOMIC DNA]</scope>
    <source>
        <strain evidence="1">GalUA</strain>
    </source>
</reference>
<comment type="caution">
    <text evidence="1">The sequence shown here is derived from an EMBL/GenBank/DDBJ whole genome shotgun (WGS) entry which is preliminary data.</text>
</comment>
<dbReference type="RefSeq" id="WP_151146920.1">
    <property type="nucleotide sequence ID" value="NZ_WAGX01000006.1"/>
</dbReference>
<organism evidence="1 2">
    <name type="scientific">Candidatus Galacturonatibacter soehngenii</name>
    <dbReference type="NCBI Taxonomy" id="2307010"/>
    <lineage>
        <taxon>Bacteria</taxon>
        <taxon>Bacillati</taxon>
        <taxon>Bacillota</taxon>
        <taxon>Clostridia</taxon>
        <taxon>Lachnospirales</taxon>
        <taxon>Lachnospiraceae</taxon>
        <taxon>Candidatus Galacturonatibacter</taxon>
    </lineage>
</organism>
<sequence>MIYKTIIGISQALKEEFKENCVVFNEEEQELKSSCFLIVPTKYEQKQKLGNRYELLQSFEIRYIPLNAKEYTLECANVMPKLFATLEYITIDGDLTRGTNMSAQIQDGMLHFFVDFNLFVLKVEERFNMETMQSGVLLKEGE</sequence>
<dbReference type="Pfam" id="PF20765">
    <property type="entry name" value="Phage_tail_terminator_8"/>
    <property type="match status" value="1"/>
</dbReference>
<dbReference type="AlphaFoldDB" id="A0A7V7QIR4"/>
<protein>
    <submittedName>
        <fullName evidence="1">Uncharacterized protein</fullName>
    </submittedName>
</protein>
<evidence type="ECO:0000313" key="1">
    <source>
        <dbReference type="EMBL" id="KAB1436593.1"/>
    </source>
</evidence>
<evidence type="ECO:0000313" key="2">
    <source>
        <dbReference type="Proteomes" id="UP000461768"/>
    </source>
</evidence>
<dbReference type="Proteomes" id="UP000461768">
    <property type="component" value="Unassembled WGS sequence"/>
</dbReference>
<gene>
    <name evidence="1" type="ORF">F7O84_14635</name>
</gene>
<dbReference type="EMBL" id="WAGX01000006">
    <property type="protein sequence ID" value="KAB1436593.1"/>
    <property type="molecule type" value="Genomic_DNA"/>
</dbReference>
<keyword evidence="2" id="KW-1185">Reference proteome</keyword>
<dbReference type="OrthoDB" id="2063617at2"/>
<accession>A0A7V7QIR4</accession>
<reference evidence="1 2" key="2">
    <citation type="submission" date="2020-02" db="EMBL/GenBank/DDBJ databases">
        <title>Candidatus Galacturonibacter soehngenii shows hetero-acetogenic catabolism of galacturonic acid but lacks a canonical carbon monoxide dehydrogenase/acetyl-CoA synthase complex.</title>
        <authorList>
            <person name="Diender M."/>
            <person name="Stouten G.R."/>
            <person name="Petersen J.F."/>
            <person name="Nielsen P.H."/>
            <person name="Dueholm M.S."/>
            <person name="Pronk J.T."/>
            <person name="Van Loosdrecht M.C.M."/>
        </authorList>
    </citation>
    <scope>NUCLEOTIDE SEQUENCE [LARGE SCALE GENOMIC DNA]</scope>
    <source>
        <strain evidence="1">GalUA</strain>
    </source>
</reference>
<name>A0A7V7QIR4_9FIRM</name>